<feature type="domain" description="FMP27/BLTP2/Hobbit GFWDK motif-containing RBG unit" evidence="2">
    <location>
        <begin position="443"/>
        <end position="575"/>
    </location>
</feature>
<dbReference type="Proteomes" id="UP000230750">
    <property type="component" value="Unassembled WGS sequence"/>
</dbReference>
<dbReference type="STRING" id="307972.A0A2G8LM43"/>
<dbReference type="EMBL" id="MRZV01000035">
    <property type="protein sequence ID" value="PIK61305.1"/>
    <property type="molecule type" value="Genomic_DNA"/>
</dbReference>
<feature type="region of interest" description="Disordered" evidence="1">
    <location>
        <begin position="120"/>
        <end position="139"/>
    </location>
</feature>
<dbReference type="InterPro" id="IPR019441">
    <property type="entry name" value="FMP27/BLTP2/Hobbit_GFWDK_RBG"/>
</dbReference>
<dbReference type="PANTHER" id="PTHR15678:SF6">
    <property type="entry name" value="BRIDGE-LIKE LIPID TRANSFER PROTEIN FAMILY MEMBER 2"/>
    <property type="match status" value="1"/>
</dbReference>
<evidence type="ECO:0000313" key="4">
    <source>
        <dbReference type="Proteomes" id="UP000230750"/>
    </source>
</evidence>
<feature type="region of interest" description="Disordered" evidence="1">
    <location>
        <begin position="1142"/>
        <end position="1171"/>
    </location>
</feature>
<accession>A0A2G8LM43</accession>
<feature type="compositionally biased region" description="Polar residues" evidence="1">
    <location>
        <begin position="941"/>
        <end position="965"/>
    </location>
</feature>
<sequence>MEDFSIFLTTNIPYSVIFHVDSLSAGTAAKQFGSEIEGTILQRFSKVSQTFSLSAIESTQGSSTLLNIREIDLKYNGCTNEFSCAIPDGFFSSWDTTSHMTLFHHSQELVQFGQETKAILSQPQSTDNQPEEPQTPSTLKSKFTDFDVSINVTFLQFSYHLSQAKRNSITVEEFLIRKEKEKSLKVTFPEAVFDFEGHEIITLKSACIEQLINNDHHLDVRKGYKQLELASNWGIGFYTSAIDVVFPWEYDFAENYNEIININKWLKKVHGKKRSSDNPPIYPDMVLRCQEFTLKIGDDPFEVKLGDNYELMKDERMESDRRQSLLDNKVEELKNQHGQLLPASKIEELYTSLEKKNLEIFVKRSQKLNSTTPMRKALLTLEITSIEINALCDTTMNGKENVIKHMKEIDHTSRFPEGGLDFTTLWCRMVQGHLKSFDLKLRDYPQSLWVIKDMHWWGKLIGAEQVAKPRATREVPVEVQGVWGNDTVIRSMPPLKFFHDLATDVKEWRLAWGPSFEPAWAQINLCLNLLNKPSVDPSPPVPFWDKIRHLYHGRLVASVEQMNLYWLAMKNPYQTTELLDWEWKNCYIDWQNAHFLIKSDLDIFVRTASKYDDVRLLHLPNVKFEISLEWLCQGDPNDHHSVLVCAPDKIPEYSSNQTHDSYAAFRTYNLNLSLNLDIRGHKKGEPSERLPSCLFYSSTMRWLQNFQSRVLANVTRPTRKGKLFKNTNPRKLQLSRHYKFIELCASFPSMQVNYWASFAQRQGMELNLGKGSFKSKYSLTLEPIEDGLIHRPRANWSIIGLDFEVVDNEANLYTTDSGEEIFLLSKSSAQKHHLASLAKVVYARHQAKTPNHEMSDLEEESEEYETEATREDTSTGKEFIHKLIVHEFCGSWTRFNRDVFFSLYDSYGKAQTLKHNLSTEALKGIKVDTNPPSHKLPGVLSPQTSTAPSLGTPSSCSQTHSSLTPSPMTRLQGGHGANMLQQLLAETSTKFMVFSEESTKNNEQLYGLKACSTDDVIQHNWCIEFVNSQLMLKGLDFSGYVLVTAANAELMQKSHLPSWREQGKLASKTTWVGTLDGLQYFGTVDTPSDPSKDKVQWLQPSLIERGTQKMTDLPDMVGSGESVGGSSTIPWVRPPKICPGSLYRSNESSHGAAASSSTRSTGTTSTRKWLPRCSTPAKKWGINMMRIGDKDDEDNILDREEAVDSLTLIYHDLDICTNSTQYNMIVDTLNNLLLMLEPKRKEALARTQHMMFALQLSSIEDQKGPIMQLQNSLRNLISHLREVEKELYDVHWASEKAPNDQALAQKTRSLEIQLYEIKESMGNAAEDLRIMVSCFQEIQLQMALKRKLQNAQSLKTTRRVELCFGVAKWKLTESDGQLGTADMELRHFKYTRITRDDDSGDNIFELGYITINNLLANDVYKEVLRPQDPSGNQVVLRVITRGRPPVGGISVTEKFELSVVPLSIQLTYRFFKKMMVFFFPRHNVDQEGQEDALKALDDEDGVGSIRSTKSTTINASSSSASTSSLRSTASADSNNSTLSSQGSLSKSKRKQKNETDIDKMKERASRNTSFFYIKIPAVPLSVSYKGEKEKNIEDVSNFKLTLPSLEYHNCTWTWLDLLMAMKKEYKQAVLSQAIKEKLKFRIGHKEEGASGSETREDVDKAKLLMGDKLTTIPRDEKHSGRRTLFGKGQGGT</sequence>
<dbReference type="SMART" id="SM01214">
    <property type="entry name" value="Fmp27_GFWDK"/>
    <property type="match status" value="1"/>
</dbReference>
<dbReference type="PANTHER" id="PTHR15678">
    <property type="entry name" value="ANTIGEN MLAA-22-RELATED"/>
    <property type="match status" value="1"/>
</dbReference>
<feature type="region of interest" description="Disordered" evidence="1">
    <location>
        <begin position="1504"/>
        <end position="1560"/>
    </location>
</feature>
<dbReference type="Pfam" id="PF10344">
    <property type="entry name" value="Hobbit"/>
    <property type="match status" value="1"/>
</dbReference>
<dbReference type="OrthoDB" id="1562405at2759"/>
<organism evidence="3 4">
    <name type="scientific">Stichopus japonicus</name>
    <name type="common">Sea cucumber</name>
    <dbReference type="NCBI Taxonomy" id="307972"/>
    <lineage>
        <taxon>Eukaryota</taxon>
        <taxon>Metazoa</taxon>
        <taxon>Echinodermata</taxon>
        <taxon>Eleutherozoa</taxon>
        <taxon>Echinozoa</taxon>
        <taxon>Holothuroidea</taxon>
        <taxon>Aspidochirotacea</taxon>
        <taxon>Aspidochirotida</taxon>
        <taxon>Stichopodidae</taxon>
        <taxon>Apostichopus</taxon>
    </lineage>
</organism>
<evidence type="ECO:0000259" key="2">
    <source>
        <dbReference type="SMART" id="SM01214"/>
    </source>
</evidence>
<dbReference type="InterPro" id="IPR045167">
    <property type="entry name" value="Hobbit"/>
</dbReference>
<name>A0A2G8LM43_STIJA</name>
<reference evidence="3 4" key="1">
    <citation type="journal article" date="2017" name="PLoS Biol.">
        <title>The sea cucumber genome provides insights into morphological evolution and visceral regeneration.</title>
        <authorList>
            <person name="Zhang X."/>
            <person name="Sun L."/>
            <person name="Yuan J."/>
            <person name="Sun Y."/>
            <person name="Gao Y."/>
            <person name="Zhang L."/>
            <person name="Li S."/>
            <person name="Dai H."/>
            <person name="Hamel J.F."/>
            <person name="Liu C."/>
            <person name="Yu Y."/>
            <person name="Liu S."/>
            <person name="Lin W."/>
            <person name="Guo K."/>
            <person name="Jin S."/>
            <person name="Xu P."/>
            <person name="Storey K.B."/>
            <person name="Huan P."/>
            <person name="Zhang T."/>
            <person name="Zhou Y."/>
            <person name="Zhang J."/>
            <person name="Lin C."/>
            <person name="Li X."/>
            <person name="Xing L."/>
            <person name="Huo D."/>
            <person name="Sun M."/>
            <person name="Wang L."/>
            <person name="Mercier A."/>
            <person name="Li F."/>
            <person name="Yang H."/>
            <person name="Xiang J."/>
        </authorList>
    </citation>
    <scope>NUCLEOTIDE SEQUENCE [LARGE SCALE GENOMIC DNA]</scope>
    <source>
        <strain evidence="3">Shaxun</strain>
        <tissue evidence="3">Muscle</tissue>
    </source>
</reference>
<gene>
    <name evidence="3" type="ORF">BSL78_01725</name>
</gene>
<feature type="compositionally biased region" description="Low complexity" evidence="1">
    <location>
        <begin position="1507"/>
        <end position="1545"/>
    </location>
</feature>
<keyword evidence="4" id="KW-1185">Reference proteome</keyword>
<feature type="region of interest" description="Disordered" evidence="1">
    <location>
        <begin position="929"/>
        <end position="965"/>
    </location>
</feature>
<proteinExistence type="predicted"/>
<evidence type="ECO:0000256" key="1">
    <source>
        <dbReference type="SAM" id="MobiDB-lite"/>
    </source>
</evidence>
<comment type="caution">
    <text evidence="3">The sequence shown here is derived from an EMBL/GenBank/DDBJ whole genome shotgun (WGS) entry which is preliminary data.</text>
</comment>
<protein>
    <recommendedName>
        <fullName evidence="2">FMP27/BLTP2/Hobbit GFWDK motif-containing RBG unit domain-containing protein</fullName>
    </recommendedName>
</protein>
<feature type="compositionally biased region" description="Low complexity" evidence="1">
    <location>
        <begin position="1148"/>
        <end position="1167"/>
    </location>
</feature>
<feature type="region of interest" description="Disordered" evidence="1">
    <location>
        <begin position="1671"/>
        <end position="1692"/>
    </location>
</feature>
<evidence type="ECO:0000313" key="3">
    <source>
        <dbReference type="EMBL" id="PIK61305.1"/>
    </source>
</evidence>